<reference evidence="1 2" key="1">
    <citation type="submission" date="2023-12" db="EMBL/GenBank/DDBJ databases">
        <title>Baltic Sea Cyanobacteria.</title>
        <authorList>
            <person name="Delbaje E."/>
            <person name="Fewer D.P."/>
            <person name="Shishido T.K."/>
        </authorList>
    </citation>
    <scope>NUCLEOTIDE SEQUENCE [LARGE SCALE GENOMIC DNA]</scope>
    <source>
        <strain evidence="1 2">CCNP 1315</strain>
    </source>
</reference>
<dbReference type="EMBL" id="JAYGHT010000195">
    <property type="protein sequence ID" value="MEA5522866.1"/>
    <property type="molecule type" value="Genomic_DNA"/>
</dbReference>
<sequence length="56" mass="6751">MAYISWKSRWITFNTISGEGYHLTLRFDKEDYDILWNHFHKAELNCSTANIIKNEQ</sequence>
<evidence type="ECO:0000313" key="2">
    <source>
        <dbReference type="Proteomes" id="UP001301728"/>
    </source>
</evidence>
<comment type="caution">
    <text evidence="1">The sequence shown here is derived from an EMBL/GenBank/DDBJ whole genome shotgun (WGS) entry which is preliminary data.</text>
</comment>
<name>A0ABU5U6M8_9CYAN</name>
<evidence type="ECO:0000313" key="1">
    <source>
        <dbReference type="EMBL" id="MEA5522866.1"/>
    </source>
</evidence>
<dbReference type="Proteomes" id="UP001301728">
    <property type="component" value="Unassembled WGS sequence"/>
</dbReference>
<protein>
    <submittedName>
        <fullName evidence="1">Uncharacterized protein</fullName>
    </submittedName>
</protein>
<accession>A0ABU5U6M8</accession>
<organism evidence="1 2">
    <name type="scientific">Limnoraphis robusta CCNP1315</name>
    <dbReference type="NCBI Taxonomy" id="3110306"/>
    <lineage>
        <taxon>Bacteria</taxon>
        <taxon>Bacillati</taxon>
        <taxon>Cyanobacteriota</taxon>
        <taxon>Cyanophyceae</taxon>
        <taxon>Oscillatoriophycideae</taxon>
        <taxon>Oscillatoriales</taxon>
        <taxon>Sirenicapillariaceae</taxon>
        <taxon>Limnoraphis</taxon>
    </lineage>
</organism>
<gene>
    <name evidence="1" type="ORF">VB854_28445</name>
</gene>
<proteinExistence type="predicted"/>
<keyword evidence="2" id="KW-1185">Reference proteome</keyword>